<reference evidence="2 3" key="1">
    <citation type="submission" date="2019-05" db="EMBL/GenBank/DDBJ databases">
        <title>Another draft genome of Portunus trituberculatus and its Hox gene families provides insights of decapod evolution.</title>
        <authorList>
            <person name="Jeong J.-H."/>
            <person name="Song I."/>
            <person name="Kim S."/>
            <person name="Choi T."/>
            <person name="Kim D."/>
            <person name="Ryu S."/>
            <person name="Kim W."/>
        </authorList>
    </citation>
    <scope>NUCLEOTIDE SEQUENCE [LARGE SCALE GENOMIC DNA]</scope>
    <source>
        <tissue evidence="2">Muscle</tissue>
    </source>
</reference>
<feature type="region of interest" description="Disordered" evidence="1">
    <location>
        <begin position="1"/>
        <end position="29"/>
    </location>
</feature>
<dbReference type="AlphaFoldDB" id="A0A5B7IAU4"/>
<accession>A0A5B7IAU4</accession>
<evidence type="ECO:0000313" key="2">
    <source>
        <dbReference type="EMBL" id="MPC79413.1"/>
    </source>
</evidence>
<comment type="caution">
    <text evidence="2">The sequence shown here is derived from an EMBL/GenBank/DDBJ whole genome shotgun (WGS) entry which is preliminary data.</text>
</comment>
<evidence type="ECO:0000313" key="3">
    <source>
        <dbReference type="Proteomes" id="UP000324222"/>
    </source>
</evidence>
<dbReference type="Proteomes" id="UP000324222">
    <property type="component" value="Unassembled WGS sequence"/>
</dbReference>
<feature type="compositionally biased region" description="Low complexity" evidence="1">
    <location>
        <begin position="7"/>
        <end position="29"/>
    </location>
</feature>
<gene>
    <name evidence="2" type="ORF">E2C01_073941</name>
</gene>
<organism evidence="2 3">
    <name type="scientific">Portunus trituberculatus</name>
    <name type="common">Swimming crab</name>
    <name type="synonym">Neptunus trituberculatus</name>
    <dbReference type="NCBI Taxonomy" id="210409"/>
    <lineage>
        <taxon>Eukaryota</taxon>
        <taxon>Metazoa</taxon>
        <taxon>Ecdysozoa</taxon>
        <taxon>Arthropoda</taxon>
        <taxon>Crustacea</taxon>
        <taxon>Multicrustacea</taxon>
        <taxon>Malacostraca</taxon>
        <taxon>Eumalacostraca</taxon>
        <taxon>Eucarida</taxon>
        <taxon>Decapoda</taxon>
        <taxon>Pleocyemata</taxon>
        <taxon>Brachyura</taxon>
        <taxon>Eubrachyura</taxon>
        <taxon>Portunoidea</taxon>
        <taxon>Portunidae</taxon>
        <taxon>Portuninae</taxon>
        <taxon>Portunus</taxon>
    </lineage>
</organism>
<evidence type="ECO:0000256" key="1">
    <source>
        <dbReference type="SAM" id="MobiDB-lite"/>
    </source>
</evidence>
<protein>
    <submittedName>
        <fullName evidence="2">Uncharacterized protein</fullName>
    </submittedName>
</protein>
<dbReference type="EMBL" id="VSRR010051086">
    <property type="protein sequence ID" value="MPC79413.1"/>
    <property type="molecule type" value="Genomic_DNA"/>
</dbReference>
<keyword evidence="3" id="KW-1185">Reference proteome</keyword>
<proteinExistence type="predicted"/>
<name>A0A5B7IAU4_PORTR</name>
<sequence length="66" mass="7140">MFWSALSGWSLCGEESSSSGSDSSHMVSSGTVWPAHSIQYPGVGSRLCGYPEQNSSVPGIRYFFFL</sequence>